<dbReference type="GO" id="GO:0003723">
    <property type="term" value="F:RNA binding"/>
    <property type="evidence" value="ECO:0007669"/>
    <property type="project" value="UniProtKB-UniRule"/>
</dbReference>
<dbReference type="GO" id="GO:0006396">
    <property type="term" value="P:RNA processing"/>
    <property type="evidence" value="ECO:0007669"/>
    <property type="project" value="InterPro"/>
</dbReference>
<protein>
    <submittedName>
        <fullName evidence="10">Uncharacterized protein</fullName>
    </submittedName>
</protein>
<dbReference type="SUPFAM" id="SSF54768">
    <property type="entry name" value="dsRNA-binding domain-like"/>
    <property type="match status" value="1"/>
</dbReference>
<evidence type="ECO:0000256" key="7">
    <source>
        <dbReference type="SAM" id="MobiDB-lite"/>
    </source>
</evidence>
<evidence type="ECO:0000256" key="2">
    <source>
        <dbReference type="ARBA" id="ARBA00022741"/>
    </source>
</evidence>
<dbReference type="SUPFAM" id="SSF69065">
    <property type="entry name" value="RNase III domain-like"/>
    <property type="match status" value="2"/>
</dbReference>
<feature type="domain" description="RNase III" evidence="8">
    <location>
        <begin position="1237"/>
        <end position="1393"/>
    </location>
</feature>
<feature type="compositionally biased region" description="Polar residues" evidence="7">
    <location>
        <begin position="31"/>
        <end position="41"/>
    </location>
</feature>
<evidence type="ECO:0000256" key="1">
    <source>
        <dbReference type="ARBA" id="ARBA00022737"/>
    </source>
</evidence>
<dbReference type="Gene3D" id="1.10.1520.10">
    <property type="entry name" value="Ribonuclease III domain"/>
    <property type="match status" value="2"/>
</dbReference>
<dbReference type="GO" id="GO:0004525">
    <property type="term" value="F:ribonuclease III activity"/>
    <property type="evidence" value="ECO:0007669"/>
    <property type="project" value="InterPro"/>
</dbReference>
<feature type="region of interest" description="Disordered" evidence="7">
    <location>
        <begin position="1129"/>
        <end position="1165"/>
    </location>
</feature>
<dbReference type="GO" id="GO:0004386">
    <property type="term" value="F:helicase activity"/>
    <property type="evidence" value="ECO:0007669"/>
    <property type="project" value="UniProtKB-KW"/>
</dbReference>
<feature type="compositionally biased region" description="Basic and acidic residues" evidence="7">
    <location>
        <begin position="1510"/>
        <end position="1522"/>
    </location>
</feature>
<keyword evidence="5" id="KW-0067">ATP-binding</keyword>
<evidence type="ECO:0000256" key="5">
    <source>
        <dbReference type="ARBA" id="ARBA00022840"/>
    </source>
</evidence>
<keyword evidence="2" id="KW-0547">Nucleotide-binding</keyword>
<dbReference type="OrthoDB" id="416741at2759"/>
<dbReference type="Pfam" id="PF00636">
    <property type="entry name" value="Ribonuclease_3"/>
    <property type="match status" value="2"/>
</dbReference>
<keyword evidence="11" id="KW-1185">Reference proteome</keyword>
<dbReference type="RefSeq" id="XP_040770220.1">
    <property type="nucleotide sequence ID" value="XM_040907543.1"/>
</dbReference>
<dbReference type="InterPro" id="IPR027417">
    <property type="entry name" value="P-loop_NTPase"/>
</dbReference>
<dbReference type="InParanoid" id="A0A165I813"/>
<keyword evidence="4" id="KW-0347">Helicase</keyword>
<dbReference type="STRING" id="1314785.A0A165I813"/>
<evidence type="ECO:0000259" key="9">
    <source>
        <dbReference type="PROSITE" id="PS51327"/>
    </source>
</evidence>
<keyword evidence="3" id="KW-0378">Hydrolase</keyword>
<dbReference type="InterPro" id="IPR000999">
    <property type="entry name" value="RNase_III_dom"/>
</dbReference>
<dbReference type="InterPro" id="IPR038248">
    <property type="entry name" value="Dicer_dimer_sf"/>
</dbReference>
<dbReference type="PROSITE" id="PS50142">
    <property type="entry name" value="RNASE_3_2"/>
    <property type="match status" value="2"/>
</dbReference>
<dbReference type="InterPro" id="IPR005034">
    <property type="entry name" value="Dicer_dimerisation"/>
</dbReference>
<evidence type="ECO:0000256" key="4">
    <source>
        <dbReference type="ARBA" id="ARBA00022806"/>
    </source>
</evidence>
<proteinExistence type="predicted"/>
<dbReference type="InterPro" id="IPR036389">
    <property type="entry name" value="RNase_III_sf"/>
</dbReference>
<evidence type="ECO:0000256" key="3">
    <source>
        <dbReference type="ARBA" id="ARBA00022801"/>
    </source>
</evidence>
<evidence type="ECO:0000313" key="10">
    <source>
        <dbReference type="EMBL" id="KZT12710.1"/>
    </source>
</evidence>
<dbReference type="SMART" id="SM00535">
    <property type="entry name" value="RIBOc"/>
    <property type="match status" value="2"/>
</dbReference>
<evidence type="ECO:0000256" key="6">
    <source>
        <dbReference type="PROSITE-ProRule" id="PRU00657"/>
    </source>
</evidence>
<organism evidence="10 11">
    <name type="scientific">Laetiporus sulphureus 93-53</name>
    <dbReference type="NCBI Taxonomy" id="1314785"/>
    <lineage>
        <taxon>Eukaryota</taxon>
        <taxon>Fungi</taxon>
        <taxon>Dikarya</taxon>
        <taxon>Basidiomycota</taxon>
        <taxon>Agaricomycotina</taxon>
        <taxon>Agaricomycetes</taxon>
        <taxon>Polyporales</taxon>
        <taxon>Laetiporus</taxon>
    </lineage>
</organism>
<feature type="region of interest" description="Disordered" evidence="7">
    <location>
        <begin position="1502"/>
        <end position="1522"/>
    </location>
</feature>
<dbReference type="EMBL" id="KV427605">
    <property type="protein sequence ID" value="KZT12710.1"/>
    <property type="molecule type" value="Genomic_DNA"/>
</dbReference>
<dbReference type="Gene3D" id="3.40.50.300">
    <property type="entry name" value="P-loop containing nucleotide triphosphate hydrolases"/>
    <property type="match status" value="1"/>
</dbReference>
<keyword evidence="1" id="KW-0677">Repeat</keyword>
<feature type="domain" description="Dicer dsRNA-binding fold" evidence="9">
    <location>
        <begin position="612"/>
        <end position="709"/>
    </location>
</feature>
<dbReference type="PANTHER" id="PTHR14950:SF37">
    <property type="entry name" value="ENDORIBONUCLEASE DICER"/>
    <property type="match status" value="1"/>
</dbReference>
<dbReference type="PROSITE" id="PS51327">
    <property type="entry name" value="DICER_DSRBF"/>
    <property type="match status" value="1"/>
</dbReference>
<reference evidence="10 11" key="1">
    <citation type="journal article" date="2016" name="Mol. Biol. Evol.">
        <title>Comparative Genomics of Early-Diverging Mushroom-Forming Fungi Provides Insights into the Origins of Lignocellulose Decay Capabilities.</title>
        <authorList>
            <person name="Nagy L.G."/>
            <person name="Riley R."/>
            <person name="Tritt A."/>
            <person name="Adam C."/>
            <person name="Daum C."/>
            <person name="Floudas D."/>
            <person name="Sun H."/>
            <person name="Yadav J.S."/>
            <person name="Pangilinan J."/>
            <person name="Larsson K.H."/>
            <person name="Matsuura K."/>
            <person name="Barry K."/>
            <person name="Labutti K."/>
            <person name="Kuo R."/>
            <person name="Ohm R.A."/>
            <person name="Bhattacharya S.S."/>
            <person name="Shirouzu T."/>
            <person name="Yoshinaga Y."/>
            <person name="Martin F.M."/>
            <person name="Grigoriev I.V."/>
            <person name="Hibbett D.S."/>
        </authorList>
    </citation>
    <scope>NUCLEOTIDE SEQUENCE [LARGE SCALE GENOMIC DNA]</scope>
    <source>
        <strain evidence="10 11">93-53</strain>
    </source>
</reference>
<name>A0A165I813_9APHY</name>
<dbReference type="PANTHER" id="PTHR14950">
    <property type="entry name" value="DICER-RELATED"/>
    <property type="match status" value="1"/>
</dbReference>
<evidence type="ECO:0000313" key="11">
    <source>
        <dbReference type="Proteomes" id="UP000076871"/>
    </source>
</evidence>
<feature type="region of interest" description="Disordered" evidence="7">
    <location>
        <begin position="1"/>
        <end position="84"/>
    </location>
</feature>
<dbReference type="Gene3D" id="3.30.160.380">
    <property type="entry name" value="Dicer dimerisation domain"/>
    <property type="match status" value="1"/>
</dbReference>
<dbReference type="Proteomes" id="UP000076871">
    <property type="component" value="Unassembled WGS sequence"/>
</dbReference>
<gene>
    <name evidence="10" type="ORF">LAESUDRAFT_719002</name>
</gene>
<dbReference type="Pfam" id="PF03368">
    <property type="entry name" value="Dicer_dimer"/>
    <property type="match status" value="1"/>
</dbReference>
<dbReference type="GO" id="GO:0005524">
    <property type="term" value="F:ATP binding"/>
    <property type="evidence" value="ECO:0007669"/>
    <property type="project" value="UniProtKB-KW"/>
</dbReference>
<evidence type="ECO:0000259" key="8">
    <source>
        <dbReference type="PROSITE" id="PS50142"/>
    </source>
</evidence>
<feature type="compositionally biased region" description="Polar residues" evidence="7">
    <location>
        <begin position="8"/>
        <end position="23"/>
    </location>
</feature>
<dbReference type="GeneID" id="63824572"/>
<sequence>MFELWNQARASASSKLASETTPGENPGVNGSRKTSAPSTRIDSGFEPAQGSVQTSRARLASEVDASLEEPLARSNKRRRTSWSSNIPENINDDVPWAYPTLTAKAILEETQIHNVVAITEDSAVKKALLTNFFARSAESRRYRLAAGLLHDGLNLLVVENDAGISQYHADLASSGYISRIGQHASCATDEDGNWFEQSGTDVIIVSHHALMESVVEGALLIAHVSTLVLGGFWPDCEEFGRLYRAVNVASRPRILAFMPHVGSQPPAFLEFQRYTNAQVCYVVADEVQTPSARRLEGLVENVVTYQKLCCSAARTPLSTKLREVDNEGSIPPHLFKRARTVLTELGLCAEELFWKLALSSTPTHEVRDGVIGLRATPTKAIREVIKRWSFKVPCLDSASRNSNLSPKFARFVEELKGRNGLGGSNKFRIFVIVQKKAIATMLVELLNTLPSQPGQPSFRPMTLSGDVYACPERLQSVAQALEEGHCNILVITKSLENLDLPKFNTVIRYNVFRSQVSYVRSAALCTDSGGRLVHMIEENNDAHRHILSDTMAFDQDMSQWAKQTMCSDEGAIPPRALTESLDPYRSDSEDELESVECIRDPTTGATIRKMEAHTVMHRLAASMQSKEIVYWIRPFFINRDVNTKADGNPRYSCTVVLPAASPIPTITGPTCATFAEARMEACYQACSILFDRGILDYRMFPQSQDGCITRSTEGVTATRKADEDIVTAVMSANTYRCFKKRPDFWTNCGKSFQGRLYSTIVSLSNVQEDDHAPILLLTRRALPELASFSIFPATFTAVAQFARAGALDISDEHLSLLHRYTERVCRAITNKPLAYSADDMPYFLAPLRKGAEEILRRFYGLGQHPSIAKYIPWELVRLAADNFIVPLLSDNGDSIEGDSVVQDRRAEFTNRFFVKKVRHDLSPLSKADDSPREAEYASFLGYCRARIKDFQGLKDEHQPLIEVARMPSGVSYLTPNVKMQTDSKPPVKYLIPELCSKSTIPASTFRTMLLMPSIMRRVDDQLLVKELNARFFQNSVNERQLLVALTTPSANAEFDYERLEFIGDAFLKQLASIYCFVTMPSAPQGALHPSRRDIVSNEALLSGANEAGLPPYIQSKPFMARLWQPVPPVSSRAEDDGVPVTIQNKSQGDQPKPSGKRSKRKKQEDDYDIQWLGAKTVADVVESLVGAAYISGGQSVALRVAKALHVGVPLVERWSDFAFKASVPLSHVTDALPAGIVQAVEGLLHCRFKKPQLLACALTHASIEGYGFTRYDRLEFIGDAVLDVLAVRHIYHCHPTLMPGDLSLLRSAMVSMHALAALCVEIGLHKHLRHNSKEIDSAIRAYVSQLRVLQNKEHRAAADERREPKQYWTTLEPPKVLSDIVESVIAALYVSDDFAEENVTVLFDEVMKPFYDRYVRIQTLWPQPIATLYELLTSYGCQRHSIVKERKKQTRCDVIVHGIVLAHGEGANVVAARSSAALHALDALNGDTSFMARTCDCRATSQQSQKGKKTNVDRAELGYEEE</sequence>
<dbReference type="Gene3D" id="2.170.260.10">
    <property type="entry name" value="paz domain"/>
    <property type="match status" value="1"/>
</dbReference>
<dbReference type="CDD" id="cd00593">
    <property type="entry name" value="RIBOc"/>
    <property type="match status" value="2"/>
</dbReference>
<accession>A0A165I813</accession>
<keyword evidence="6" id="KW-0694">RNA-binding</keyword>
<dbReference type="SUPFAM" id="SSF52540">
    <property type="entry name" value="P-loop containing nucleoside triphosphate hydrolases"/>
    <property type="match status" value="1"/>
</dbReference>
<feature type="domain" description="RNase III" evidence="8">
    <location>
        <begin position="1020"/>
        <end position="1193"/>
    </location>
</feature>